<comment type="caution">
    <text evidence="1">The sequence shown here is derived from an EMBL/GenBank/DDBJ whole genome shotgun (WGS) entry which is preliminary data.</text>
</comment>
<dbReference type="AlphaFoldDB" id="A0A9W8ZC68"/>
<dbReference type="EMBL" id="JAPEVA010000071">
    <property type="protein sequence ID" value="KAJ4401631.1"/>
    <property type="molecule type" value="Genomic_DNA"/>
</dbReference>
<gene>
    <name evidence="1" type="ORF">N0V91_007803</name>
</gene>
<dbReference type="OrthoDB" id="3945550at2759"/>
<reference evidence="1" key="1">
    <citation type="submission" date="2022-10" db="EMBL/GenBank/DDBJ databases">
        <title>Tapping the CABI collections for fungal endophytes: first genome assemblies for Collariella, Neodidymelliopsis, Ascochyta clinopodiicola, Didymella pomorum, Didymosphaeria variabile, Neocosmospora piperis and Neocucurbitaria cava.</title>
        <authorList>
            <person name="Hill R."/>
        </authorList>
    </citation>
    <scope>NUCLEOTIDE SEQUENCE</scope>
    <source>
        <strain evidence="1">IMI 355091</strain>
    </source>
</reference>
<protein>
    <submittedName>
        <fullName evidence="1">Uncharacterized protein</fullName>
    </submittedName>
</protein>
<sequence>MPESEAFLQKLGRRGAHQTVHTRLAAWLEVINWGQLEELSVNWGRNPERVLVQELAGNGRLKNLKSLDITSLEFVEALDNNTLTQLRWVGRTAEGDLESILAHQGQSLRRLEYRCDEATCPEFTQAFNFSTFPALAPNLEYIRINIPRTKSLPVGGLKALASMPKLQTADLYFRMQSDCHAKEEALGIVPNCLWESKKDHSETSNGTARYQLPYVNRTTAEEAFNFIRDNKRGKDMQNVTLFYGRWRHLGVELTDEQLFEASKGRNEAEAEEYWKMLHKRKIAWRKETKMEEGMITYWLLMAWRFWERFKIGRDLA</sequence>
<keyword evidence="2" id="KW-1185">Reference proteome</keyword>
<name>A0A9W8ZC68_9PLEO</name>
<proteinExistence type="predicted"/>
<evidence type="ECO:0000313" key="1">
    <source>
        <dbReference type="EMBL" id="KAJ4401631.1"/>
    </source>
</evidence>
<organism evidence="1 2">
    <name type="scientific">Didymella pomorum</name>
    <dbReference type="NCBI Taxonomy" id="749634"/>
    <lineage>
        <taxon>Eukaryota</taxon>
        <taxon>Fungi</taxon>
        <taxon>Dikarya</taxon>
        <taxon>Ascomycota</taxon>
        <taxon>Pezizomycotina</taxon>
        <taxon>Dothideomycetes</taxon>
        <taxon>Pleosporomycetidae</taxon>
        <taxon>Pleosporales</taxon>
        <taxon>Pleosporineae</taxon>
        <taxon>Didymellaceae</taxon>
        <taxon>Didymella</taxon>
    </lineage>
</organism>
<accession>A0A9W8ZC68</accession>
<dbReference type="Proteomes" id="UP001140510">
    <property type="component" value="Unassembled WGS sequence"/>
</dbReference>
<evidence type="ECO:0000313" key="2">
    <source>
        <dbReference type="Proteomes" id="UP001140510"/>
    </source>
</evidence>